<dbReference type="Proteomes" id="UP001501004">
    <property type="component" value="Unassembled WGS sequence"/>
</dbReference>
<evidence type="ECO:0008006" key="3">
    <source>
        <dbReference type="Google" id="ProtNLM"/>
    </source>
</evidence>
<gene>
    <name evidence="1" type="ORF">GCM10022239_05790</name>
</gene>
<dbReference type="Gene3D" id="2.60.120.620">
    <property type="entry name" value="q2cbj1_9rhob like domain"/>
    <property type="match status" value="1"/>
</dbReference>
<keyword evidence="2" id="KW-1185">Reference proteome</keyword>
<dbReference type="PANTHER" id="PTHR20883">
    <property type="entry name" value="PHYTANOYL-COA DIOXYGENASE DOMAIN CONTAINING 1"/>
    <property type="match status" value="1"/>
</dbReference>
<comment type="caution">
    <text evidence="1">The sequence shown here is derived from an EMBL/GenBank/DDBJ whole genome shotgun (WGS) entry which is preliminary data.</text>
</comment>
<dbReference type="SUPFAM" id="SSF51197">
    <property type="entry name" value="Clavaminate synthase-like"/>
    <property type="match status" value="1"/>
</dbReference>
<evidence type="ECO:0000313" key="2">
    <source>
        <dbReference type="Proteomes" id="UP001501004"/>
    </source>
</evidence>
<organism evidence="1 2">
    <name type="scientific">Leifsonella bigeumensis</name>
    <dbReference type="NCBI Taxonomy" id="433643"/>
    <lineage>
        <taxon>Bacteria</taxon>
        <taxon>Bacillati</taxon>
        <taxon>Actinomycetota</taxon>
        <taxon>Actinomycetes</taxon>
        <taxon>Micrococcales</taxon>
        <taxon>Microbacteriaceae</taxon>
        <taxon>Leifsonella</taxon>
    </lineage>
</organism>
<evidence type="ECO:0000313" key="1">
    <source>
        <dbReference type="EMBL" id="GAA3732092.1"/>
    </source>
</evidence>
<name>A0ABP7F8Y7_9MICO</name>
<sequence length="300" mass="33596">MNTQTMERASRSVVLHDDVTDALIEQIRVDGYGILRNALSPEEVAEVNEEALRLCRGDLGEISYQPEVATVESDEDVLRRFLCIHYPHKVSDVALRALKNPRIVSALTGAIGPDVKAMQSMLFIKSEGKPGQAWHQDEHFIPTRDRSLTAVWIALDDATVENGCLWVIPGSHRRGVLYPDREQDDARFDCTREAFDFPYTDADAVPVEIPAGAAVIFNGYLLHRSLENSGKHGYRRALANHYMSATSLLPWREMPAGEYVGEFDFRDIVMVAGEDPYAYKGIDDVSRPMSRPDKDGGCDR</sequence>
<dbReference type="InterPro" id="IPR008775">
    <property type="entry name" value="Phytyl_CoA_dOase-like"/>
</dbReference>
<protein>
    <recommendedName>
        <fullName evidence="3">Phytanoyl-CoA dioxygenase</fullName>
    </recommendedName>
</protein>
<dbReference type="EMBL" id="BAABAE010000001">
    <property type="protein sequence ID" value="GAA3732092.1"/>
    <property type="molecule type" value="Genomic_DNA"/>
</dbReference>
<reference evidence="2" key="1">
    <citation type="journal article" date="2019" name="Int. J. Syst. Evol. Microbiol.">
        <title>The Global Catalogue of Microorganisms (GCM) 10K type strain sequencing project: providing services to taxonomists for standard genome sequencing and annotation.</title>
        <authorList>
            <consortium name="The Broad Institute Genomics Platform"/>
            <consortium name="The Broad Institute Genome Sequencing Center for Infectious Disease"/>
            <person name="Wu L."/>
            <person name="Ma J."/>
        </authorList>
    </citation>
    <scope>NUCLEOTIDE SEQUENCE [LARGE SCALE GENOMIC DNA]</scope>
    <source>
        <strain evidence="2">JCM 16949</strain>
    </source>
</reference>
<dbReference type="RefSeq" id="WP_344753485.1">
    <property type="nucleotide sequence ID" value="NZ_BAABAE010000001.1"/>
</dbReference>
<dbReference type="Pfam" id="PF05721">
    <property type="entry name" value="PhyH"/>
    <property type="match status" value="1"/>
</dbReference>
<proteinExistence type="predicted"/>
<dbReference type="PANTHER" id="PTHR20883:SF46">
    <property type="entry name" value="PHYTANOYL-COA HYDROXYLASE"/>
    <property type="match status" value="1"/>
</dbReference>
<accession>A0ABP7F8Y7</accession>